<dbReference type="Proteomes" id="UP000304382">
    <property type="component" value="Unassembled WGS sequence"/>
</dbReference>
<reference evidence="8 9" key="1">
    <citation type="submission" date="2019-02" db="EMBL/GenBank/DDBJ databases">
        <title>Haloarcula mannanilyticum sp. nov., a mannan degrading haloarchaeon isolated from commercial salt.</title>
        <authorList>
            <person name="Enomoto S."/>
            <person name="Shimane Y."/>
            <person name="Kamekura M."/>
            <person name="Ito T."/>
            <person name="Moriya O."/>
            <person name="Ihara K."/>
            <person name="Takahashi-Ando N."/>
            <person name="Fukushima Y."/>
            <person name="Yoshida Y."/>
            <person name="Usama R."/>
            <person name="Takai K."/>
            <person name="Minegishi H."/>
        </authorList>
    </citation>
    <scope>NUCLEOTIDE SEQUENCE [LARGE SCALE GENOMIC DNA]</scope>
    <source>
        <strain evidence="8 9">MD130-1</strain>
    </source>
</reference>
<protein>
    <submittedName>
        <fullName evidence="8">TIGR00374 family protein</fullName>
    </submittedName>
</protein>
<name>A0A4C2EM73_9EURY</name>
<dbReference type="NCBIfam" id="TIGR00374">
    <property type="entry name" value="flippase-like domain"/>
    <property type="match status" value="1"/>
</dbReference>
<dbReference type="InterPro" id="IPR022791">
    <property type="entry name" value="L-PG_synthase/AglD"/>
</dbReference>
<dbReference type="AlphaFoldDB" id="A0A4C2EM73"/>
<keyword evidence="3" id="KW-1003">Cell membrane</keyword>
<keyword evidence="5 7" id="KW-1133">Transmembrane helix</keyword>
<comment type="caution">
    <text evidence="8">The sequence shown here is derived from an EMBL/GenBank/DDBJ whole genome shotgun (WGS) entry which is preliminary data.</text>
</comment>
<evidence type="ECO:0000256" key="6">
    <source>
        <dbReference type="ARBA" id="ARBA00023136"/>
    </source>
</evidence>
<evidence type="ECO:0000313" key="8">
    <source>
        <dbReference type="EMBL" id="GCF13319.1"/>
    </source>
</evidence>
<accession>A0A4C2EM73</accession>
<feature type="transmembrane region" description="Helical" evidence="7">
    <location>
        <begin position="300"/>
        <end position="321"/>
    </location>
</feature>
<proteinExistence type="inferred from homology"/>
<evidence type="ECO:0000256" key="1">
    <source>
        <dbReference type="ARBA" id="ARBA00004651"/>
    </source>
</evidence>
<feature type="transmembrane region" description="Helical" evidence="7">
    <location>
        <begin position="359"/>
        <end position="381"/>
    </location>
</feature>
<dbReference type="Pfam" id="PF03706">
    <property type="entry name" value="LPG_synthase_TM"/>
    <property type="match status" value="1"/>
</dbReference>
<dbReference type="EMBL" id="BIXZ01000001">
    <property type="protein sequence ID" value="GCF13319.1"/>
    <property type="molecule type" value="Genomic_DNA"/>
</dbReference>
<feature type="transmembrane region" description="Helical" evidence="7">
    <location>
        <begin position="107"/>
        <end position="129"/>
    </location>
</feature>
<comment type="subcellular location">
    <subcellularLocation>
        <location evidence="1">Cell membrane</location>
        <topology evidence="1">Multi-pass membrane protein</topology>
    </subcellularLocation>
</comment>
<evidence type="ECO:0000256" key="7">
    <source>
        <dbReference type="SAM" id="Phobius"/>
    </source>
</evidence>
<dbReference type="GO" id="GO:0005886">
    <property type="term" value="C:plasma membrane"/>
    <property type="evidence" value="ECO:0007669"/>
    <property type="project" value="UniProtKB-SubCell"/>
</dbReference>
<feature type="transmembrane region" description="Helical" evidence="7">
    <location>
        <begin position="221"/>
        <end position="243"/>
    </location>
</feature>
<feature type="transmembrane region" description="Helical" evidence="7">
    <location>
        <begin position="333"/>
        <end position="352"/>
    </location>
</feature>
<dbReference type="PANTHER" id="PTHR39087:SF2">
    <property type="entry name" value="UPF0104 MEMBRANE PROTEIN MJ1595"/>
    <property type="match status" value="1"/>
</dbReference>
<evidence type="ECO:0000256" key="4">
    <source>
        <dbReference type="ARBA" id="ARBA00022692"/>
    </source>
</evidence>
<keyword evidence="6 7" id="KW-0472">Membrane</keyword>
<evidence type="ECO:0000256" key="5">
    <source>
        <dbReference type="ARBA" id="ARBA00022989"/>
    </source>
</evidence>
<comment type="similarity">
    <text evidence="2">Belongs to the UPF0104 family.</text>
</comment>
<evidence type="ECO:0000313" key="9">
    <source>
        <dbReference type="Proteomes" id="UP000304382"/>
    </source>
</evidence>
<feature type="transmembrane region" description="Helical" evidence="7">
    <location>
        <begin position="73"/>
        <end position="95"/>
    </location>
</feature>
<feature type="transmembrane region" description="Helical" evidence="7">
    <location>
        <begin position="196"/>
        <end position="215"/>
    </location>
</feature>
<keyword evidence="4 7" id="KW-0812">Transmembrane</keyword>
<sequence>MEHVGRDDLLVHDGAVVACVGKPVGEVGECSPLVHTRSSVPRAKTLGGIGRRVRVGGLKPETTNAIHMDGNRVATVVGFAATLAVLAGLVWLVGIDETLDALMTADPVALLAVAGIAMLWLVSWGLALWTVLQALGAPIAPHTAVLVFVAAVFSNNVTPFGQAGGEPLSALLISAAADTEYETGLAAIATVDTVHFLPSLGYAIVGFTFVAAGAVQLTRNLAFAAGAVAVLAVGIPIAAVLGWHHRYQVQAAVIRTVAPTLAAVSKVVPRWSPPSAASIEARIEGFFSAIERIATDRRTVLQTFGLSAFGWACLSASLWTSLYAVGSPVSPEIVLLVVPVASIASVVPLPGGSGAIETVLVTLLVSTAPISAAVATSGVLIHRVGSYLLPTVIGGGVAAALGVDRAASPEE</sequence>
<gene>
    <name evidence="8" type="ORF">Harman_12540</name>
</gene>
<dbReference type="PANTHER" id="PTHR39087">
    <property type="entry name" value="UPF0104 MEMBRANE PROTEIN MJ1595"/>
    <property type="match status" value="1"/>
</dbReference>
<evidence type="ECO:0000256" key="2">
    <source>
        <dbReference type="ARBA" id="ARBA00011061"/>
    </source>
</evidence>
<keyword evidence="9" id="KW-1185">Reference proteome</keyword>
<evidence type="ECO:0000256" key="3">
    <source>
        <dbReference type="ARBA" id="ARBA00022475"/>
    </source>
</evidence>
<organism evidence="8 9">
    <name type="scientific">Haloarcula mannanilytica</name>
    <dbReference type="NCBI Taxonomy" id="2509225"/>
    <lineage>
        <taxon>Archaea</taxon>
        <taxon>Methanobacteriati</taxon>
        <taxon>Methanobacteriota</taxon>
        <taxon>Stenosarchaea group</taxon>
        <taxon>Halobacteria</taxon>
        <taxon>Halobacteriales</taxon>
        <taxon>Haloarculaceae</taxon>
        <taxon>Haloarcula</taxon>
    </lineage>
</organism>